<proteinExistence type="predicted"/>
<reference evidence="4" key="1">
    <citation type="submission" date="2023-02" db="EMBL/GenBank/DDBJ databases">
        <title>Actinomadura rubrobrunea NBRC 14622.</title>
        <authorList>
            <person name="Ichikawa N."/>
            <person name="Sato H."/>
            <person name="Tonouchi N."/>
        </authorList>
    </citation>
    <scope>NUCLEOTIDE SEQUENCE</scope>
    <source>
        <strain evidence="4">NBRC 14622</strain>
    </source>
</reference>
<evidence type="ECO:0000256" key="1">
    <source>
        <dbReference type="SAM" id="MobiDB-lite"/>
    </source>
</evidence>
<accession>A0A9W6UTQ3</accession>
<dbReference type="EMBL" id="BSRZ01000003">
    <property type="protein sequence ID" value="GLW63871.1"/>
    <property type="molecule type" value="Genomic_DNA"/>
</dbReference>
<evidence type="ECO:0000256" key="3">
    <source>
        <dbReference type="SAM" id="SignalP"/>
    </source>
</evidence>
<evidence type="ECO:0000256" key="2">
    <source>
        <dbReference type="SAM" id="Phobius"/>
    </source>
</evidence>
<protein>
    <recommendedName>
        <fullName evidence="6">WD40 repeat domain-containing protein</fullName>
    </recommendedName>
</protein>
<comment type="caution">
    <text evidence="4">The sequence shown here is derived from an EMBL/GenBank/DDBJ whole genome shotgun (WGS) entry which is preliminary data.</text>
</comment>
<dbReference type="AlphaFoldDB" id="A0A9W6UTQ3"/>
<sequence length="361" mass="37546">MSSPRPCRAVLRPRGRLPVRLGAACAALTAVGATAAAPSASAAPVPAASVAGTSAAAGRAGDATVAFTIKDPRIGESSGLAASLRHPGVVYTHNDSGGRAQIFALGPDGRTRAVLTLAGAQARDWEAMALGRDERGRPAIYVGDIGDNLGGAWPHVTVYRIPEPAELRSQTLRATAFRLKYADGPRNAETMMINPRTNRLYVASKVFSGKVYEAPARLRTGGFNTLRPVGDAPAIATDGAFSPDGRRCVIRTYFGARVYEVDARGRPGRSLGSVSLPAQEQGESITFTPDGRSLLAGSEGPDQAVYRVPLPDDLLPASPRPRRTTGTGAEKGRRDSTGASLGLVAALAVAAALGYAVVRKR</sequence>
<dbReference type="RefSeq" id="WP_227023343.1">
    <property type="nucleotide sequence ID" value="NZ_BSRZ01000003.1"/>
</dbReference>
<evidence type="ECO:0000313" key="5">
    <source>
        <dbReference type="Proteomes" id="UP001165124"/>
    </source>
</evidence>
<dbReference type="Gene3D" id="2.130.10.10">
    <property type="entry name" value="YVTN repeat-like/Quinoprotein amine dehydrogenase"/>
    <property type="match status" value="1"/>
</dbReference>
<feature type="region of interest" description="Disordered" evidence="1">
    <location>
        <begin position="310"/>
        <end position="336"/>
    </location>
</feature>
<keyword evidence="2" id="KW-0812">Transmembrane</keyword>
<organism evidence="4 5">
    <name type="scientific">Actinomadura rubrobrunea</name>
    <dbReference type="NCBI Taxonomy" id="115335"/>
    <lineage>
        <taxon>Bacteria</taxon>
        <taxon>Bacillati</taxon>
        <taxon>Actinomycetota</taxon>
        <taxon>Actinomycetes</taxon>
        <taxon>Streptosporangiales</taxon>
        <taxon>Thermomonosporaceae</taxon>
        <taxon>Actinomadura</taxon>
    </lineage>
</organism>
<keyword evidence="2" id="KW-1133">Transmembrane helix</keyword>
<name>A0A9W6UTQ3_9ACTN</name>
<feature type="signal peptide" evidence="3">
    <location>
        <begin position="1"/>
        <end position="42"/>
    </location>
</feature>
<keyword evidence="2" id="KW-0472">Membrane</keyword>
<dbReference type="SUPFAM" id="SSF101898">
    <property type="entry name" value="NHL repeat"/>
    <property type="match status" value="1"/>
</dbReference>
<gene>
    <name evidence="4" type="ORF">Arub01_21150</name>
</gene>
<dbReference type="InterPro" id="IPR015943">
    <property type="entry name" value="WD40/YVTN_repeat-like_dom_sf"/>
</dbReference>
<dbReference type="Proteomes" id="UP001165124">
    <property type="component" value="Unassembled WGS sequence"/>
</dbReference>
<keyword evidence="5" id="KW-1185">Reference proteome</keyword>
<evidence type="ECO:0008006" key="6">
    <source>
        <dbReference type="Google" id="ProtNLM"/>
    </source>
</evidence>
<feature type="chain" id="PRO_5040751092" description="WD40 repeat domain-containing protein" evidence="3">
    <location>
        <begin position="43"/>
        <end position="361"/>
    </location>
</feature>
<keyword evidence="3" id="KW-0732">Signal</keyword>
<evidence type="ECO:0000313" key="4">
    <source>
        <dbReference type="EMBL" id="GLW63871.1"/>
    </source>
</evidence>
<feature type="transmembrane region" description="Helical" evidence="2">
    <location>
        <begin position="339"/>
        <end position="358"/>
    </location>
</feature>